<protein>
    <submittedName>
        <fullName evidence="3">Uncharacterized protein</fullName>
    </submittedName>
</protein>
<dbReference type="AlphaFoldDB" id="A0AAD2CS38"/>
<comment type="caution">
    <text evidence="3">The sequence shown here is derived from an EMBL/GenBank/DDBJ whole genome shotgun (WGS) entry which is preliminary data.</text>
</comment>
<feature type="signal peptide" evidence="2">
    <location>
        <begin position="1"/>
        <end position="24"/>
    </location>
</feature>
<evidence type="ECO:0000256" key="1">
    <source>
        <dbReference type="SAM" id="MobiDB-lite"/>
    </source>
</evidence>
<keyword evidence="4" id="KW-1185">Reference proteome</keyword>
<keyword evidence="2" id="KW-0732">Signal</keyword>
<feature type="compositionally biased region" description="Low complexity" evidence="1">
    <location>
        <begin position="51"/>
        <end position="60"/>
    </location>
</feature>
<proteinExistence type="predicted"/>
<evidence type="ECO:0000313" key="3">
    <source>
        <dbReference type="EMBL" id="CAJ1939183.1"/>
    </source>
</evidence>
<gene>
    <name evidence="3" type="ORF">CYCCA115_LOCUS6469</name>
</gene>
<accession>A0AAD2CS38</accession>
<feature type="compositionally biased region" description="Polar residues" evidence="1">
    <location>
        <begin position="61"/>
        <end position="73"/>
    </location>
</feature>
<evidence type="ECO:0000256" key="2">
    <source>
        <dbReference type="SAM" id="SignalP"/>
    </source>
</evidence>
<name>A0AAD2CS38_9STRA</name>
<evidence type="ECO:0000313" key="4">
    <source>
        <dbReference type="Proteomes" id="UP001295423"/>
    </source>
</evidence>
<sequence>MGAAKKFTVYLVLFVVLMIKMNSAGLSQKAPLRPAARAHPAKVPPSGNASTTTTTTTTTTNEQTQRATRSSNAENIDMTRTAYLLTVNLTSPRTIRSTAILKGVGFTVHHAMAPFLGTERIDKTNSNKLAQMEVYRIIAAGTQPWGYVFEDDIALCRSKEEPEESQFSVQRNLICHKNNQDTCMESKHALGMFLGVCGSKEHVGKEHPGTKPGTPLYCGRCVHSYGVSREGASKAIEYVEKCDADQSFCGIANRQYMDVLIERFCGYYGGFPVSDMECAGKKFKKHKGSFIQDREAFQTILGSPGS</sequence>
<feature type="region of interest" description="Disordered" evidence="1">
    <location>
        <begin position="32"/>
        <end position="73"/>
    </location>
</feature>
<feature type="chain" id="PRO_5042249316" evidence="2">
    <location>
        <begin position="25"/>
        <end position="306"/>
    </location>
</feature>
<dbReference type="Proteomes" id="UP001295423">
    <property type="component" value="Unassembled WGS sequence"/>
</dbReference>
<reference evidence="3" key="1">
    <citation type="submission" date="2023-08" db="EMBL/GenBank/DDBJ databases">
        <authorList>
            <person name="Audoor S."/>
            <person name="Bilcke G."/>
        </authorList>
    </citation>
    <scope>NUCLEOTIDE SEQUENCE</scope>
</reference>
<organism evidence="3 4">
    <name type="scientific">Cylindrotheca closterium</name>
    <dbReference type="NCBI Taxonomy" id="2856"/>
    <lineage>
        <taxon>Eukaryota</taxon>
        <taxon>Sar</taxon>
        <taxon>Stramenopiles</taxon>
        <taxon>Ochrophyta</taxon>
        <taxon>Bacillariophyta</taxon>
        <taxon>Bacillariophyceae</taxon>
        <taxon>Bacillariophycidae</taxon>
        <taxon>Bacillariales</taxon>
        <taxon>Bacillariaceae</taxon>
        <taxon>Cylindrotheca</taxon>
    </lineage>
</organism>
<dbReference type="EMBL" id="CAKOGP040000779">
    <property type="protein sequence ID" value="CAJ1939183.1"/>
    <property type="molecule type" value="Genomic_DNA"/>
</dbReference>